<keyword evidence="2 7" id="KW-0812">Transmembrane</keyword>
<evidence type="ECO:0000256" key="7">
    <source>
        <dbReference type="SAM" id="Phobius"/>
    </source>
</evidence>
<dbReference type="SMART" id="SM00382">
    <property type="entry name" value="AAA"/>
    <property type="match status" value="1"/>
</dbReference>
<dbReference type="FunFam" id="3.40.50.300:FF:000218">
    <property type="entry name" value="Multidrug ABC transporter ATP-binding protein"/>
    <property type="match status" value="1"/>
</dbReference>
<feature type="transmembrane region" description="Helical" evidence="7">
    <location>
        <begin position="157"/>
        <end position="176"/>
    </location>
</feature>
<dbReference type="GO" id="GO:0016887">
    <property type="term" value="F:ATP hydrolysis activity"/>
    <property type="evidence" value="ECO:0007669"/>
    <property type="project" value="InterPro"/>
</dbReference>
<evidence type="ECO:0000313" key="10">
    <source>
        <dbReference type="EMBL" id="ADZ81881.1"/>
    </source>
</evidence>
<dbReference type="PROSITE" id="PS50929">
    <property type="entry name" value="ABC_TM1F"/>
    <property type="match status" value="1"/>
</dbReference>
<organism evidence="10 11">
    <name type="scientific">Cellulosilyticum lentocellum (strain ATCC 49066 / DSM 5427 / NCIMB 11756 / RHM5)</name>
    <name type="common">Clostridium lentocellum</name>
    <dbReference type="NCBI Taxonomy" id="642492"/>
    <lineage>
        <taxon>Bacteria</taxon>
        <taxon>Bacillati</taxon>
        <taxon>Bacillota</taxon>
        <taxon>Clostridia</taxon>
        <taxon>Lachnospirales</taxon>
        <taxon>Cellulosilyticaceae</taxon>
        <taxon>Cellulosilyticum</taxon>
    </lineage>
</organism>
<dbReference type="GO" id="GO:0005886">
    <property type="term" value="C:plasma membrane"/>
    <property type="evidence" value="ECO:0007669"/>
    <property type="project" value="UniProtKB-SubCell"/>
</dbReference>
<dbReference type="GO" id="GO:0005524">
    <property type="term" value="F:ATP binding"/>
    <property type="evidence" value="ECO:0007669"/>
    <property type="project" value="UniProtKB-KW"/>
</dbReference>
<dbReference type="RefSeq" id="WP_013655182.1">
    <property type="nucleotide sequence ID" value="NC_015275.1"/>
</dbReference>
<evidence type="ECO:0000256" key="2">
    <source>
        <dbReference type="ARBA" id="ARBA00022692"/>
    </source>
</evidence>
<keyword evidence="10" id="KW-0378">Hydrolase</keyword>
<keyword evidence="4" id="KW-0067">ATP-binding</keyword>
<dbReference type="HOGENOM" id="CLU_000604_84_4_9"/>
<dbReference type="InterPro" id="IPR036640">
    <property type="entry name" value="ABC1_TM_sf"/>
</dbReference>
<evidence type="ECO:0000256" key="5">
    <source>
        <dbReference type="ARBA" id="ARBA00022989"/>
    </source>
</evidence>
<dbReference type="Pfam" id="PF00005">
    <property type="entry name" value="ABC_tran"/>
    <property type="match status" value="1"/>
</dbReference>
<evidence type="ECO:0000256" key="3">
    <source>
        <dbReference type="ARBA" id="ARBA00022741"/>
    </source>
</evidence>
<dbReference type="PANTHER" id="PTHR43394:SF1">
    <property type="entry name" value="ATP-BINDING CASSETTE SUB-FAMILY B MEMBER 10, MITOCHONDRIAL"/>
    <property type="match status" value="1"/>
</dbReference>
<dbReference type="EC" id="3.6.3.44" evidence="10"/>
<dbReference type="AlphaFoldDB" id="F2JH66"/>
<dbReference type="EMBL" id="CP002582">
    <property type="protein sequence ID" value="ADZ81881.1"/>
    <property type="molecule type" value="Genomic_DNA"/>
</dbReference>
<dbReference type="Gene3D" id="1.20.1560.10">
    <property type="entry name" value="ABC transporter type 1, transmembrane domain"/>
    <property type="match status" value="1"/>
</dbReference>
<keyword evidence="6 7" id="KW-0472">Membrane</keyword>
<evidence type="ECO:0000256" key="4">
    <source>
        <dbReference type="ARBA" id="ARBA00022840"/>
    </source>
</evidence>
<evidence type="ECO:0000256" key="1">
    <source>
        <dbReference type="ARBA" id="ARBA00004651"/>
    </source>
</evidence>
<feature type="domain" description="ABC transmembrane type-1" evidence="9">
    <location>
        <begin position="56"/>
        <end position="325"/>
    </location>
</feature>
<dbReference type="PROSITE" id="PS00211">
    <property type="entry name" value="ABC_TRANSPORTER_1"/>
    <property type="match status" value="1"/>
</dbReference>
<dbReference type="Proteomes" id="UP000008467">
    <property type="component" value="Chromosome"/>
</dbReference>
<dbReference type="Pfam" id="PF00664">
    <property type="entry name" value="ABC_membrane"/>
    <property type="match status" value="1"/>
</dbReference>
<dbReference type="PANTHER" id="PTHR43394">
    <property type="entry name" value="ATP-DEPENDENT PERMEASE MDL1, MITOCHONDRIAL"/>
    <property type="match status" value="1"/>
</dbReference>
<gene>
    <name evidence="10" type="ordered locus">Clole_0124</name>
</gene>
<evidence type="ECO:0000313" key="11">
    <source>
        <dbReference type="Proteomes" id="UP000008467"/>
    </source>
</evidence>
<dbReference type="SUPFAM" id="SSF52540">
    <property type="entry name" value="P-loop containing nucleoside triphosphate hydrolases"/>
    <property type="match status" value="1"/>
</dbReference>
<reference evidence="10 11" key="1">
    <citation type="journal article" date="2011" name="J. Bacteriol.">
        <title>Complete genome sequence of the cellulose-degrading bacterium Cellulosilyticum lentocellum.</title>
        <authorList>
            <consortium name="US DOE Joint Genome Institute"/>
            <person name="Miller D.A."/>
            <person name="Suen G."/>
            <person name="Bruce D."/>
            <person name="Copeland A."/>
            <person name="Cheng J.F."/>
            <person name="Detter C."/>
            <person name="Goodwin L.A."/>
            <person name="Han C.S."/>
            <person name="Hauser L.J."/>
            <person name="Land M.L."/>
            <person name="Lapidus A."/>
            <person name="Lucas S."/>
            <person name="Meincke L."/>
            <person name="Pitluck S."/>
            <person name="Tapia R."/>
            <person name="Teshima H."/>
            <person name="Woyke T."/>
            <person name="Fox B.G."/>
            <person name="Angert E.R."/>
            <person name="Currie C.R."/>
        </authorList>
    </citation>
    <scope>NUCLEOTIDE SEQUENCE [LARGE SCALE GENOMIC DNA]</scope>
    <source>
        <strain evidence="11">ATCC 49066 / DSM 5427 / NCIMB 11756 / RHM5</strain>
    </source>
</reference>
<feature type="domain" description="ABC transporter" evidence="8">
    <location>
        <begin position="358"/>
        <end position="593"/>
    </location>
</feature>
<dbReference type="InterPro" id="IPR003439">
    <property type="entry name" value="ABC_transporter-like_ATP-bd"/>
</dbReference>
<dbReference type="eggNOG" id="COG1132">
    <property type="taxonomic scope" value="Bacteria"/>
</dbReference>
<dbReference type="InterPro" id="IPR011527">
    <property type="entry name" value="ABC1_TM_dom"/>
</dbReference>
<dbReference type="CDD" id="cd07346">
    <property type="entry name" value="ABC_6TM_exporters"/>
    <property type="match status" value="1"/>
</dbReference>
<evidence type="ECO:0000259" key="8">
    <source>
        <dbReference type="PROSITE" id="PS50893"/>
    </source>
</evidence>
<dbReference type="STRING" id="642492.Clole_0124"/>
<keyword evidence="3" id="KW-0547">Nucleotide-binding</keyword>
<evidence type="ECO:0000259" key="9">
    <source>
        <dbReference type="PROSITE" id="PS50929"/>
    </source>
</evidence>
<dbReference type="InterPro" id="IPR039421">
    <property type="entry name" value="Type_1_exporter"/>
</dbReference>
<keyword evidence="5 7" id="KW-1133">Transmembrane helix</keyword>
<feature type="transmembrane region" description="Helical" evidence="7">
    <location>
        <begin position="182"/>
        <end position="200"/>
    </location>
</feature>
<dbReference type="SUPFAM" id="SSF90123">
    <property type="entry name" value="ABC transporter transmembrane region"/>
    <property type="match status" value="1"/>
</dbReference>
<dbReference type="InterPro" id="IPR027417">
    <property type="entry name" value="P-loop_NTPase"/>
</dbReference>
<dbReference type="KEGG" id="cle:Clole_0124"/>
<dbReference type="InterPro" id="IPR017871">
    <property type="entry name" value="ABC_transporter-like_CS"/>
</dbReference>
<dbReference type="PROSITE" id="PS50893">
    <property type="entry name" value="ABC_TRANSPORTER_2"/>
    <property type="match status" value="1"/>
</dbReference>
<dbReference type="Gene3D" id="3.40.50.300">
    <property type="entry name" value="P-loop containing nucleotide triphosphate hydrolases"/>
    <property type="match status" value="1"/>
</dbReference>
<evidence type="ECO:0000256" key="6">
    <source>
        <dbReference type="ARBA" id="ARBA00023136"/>
    </source>
</evidence>
<feature type="transmembrane region" description="Helical" evidence="7">
    <location>
        <begin position="79"/>
        <end position="100"/>
    </location>
</feature>
<accession>F2JH66</accession>
<name>F2JH66_CELLD</name>
<keyword evidence="11" id="KW-1185">Reference proteome</keyword>
<proteinExistence type="predicted"/>
<dbReference type="InterPro" id="IPR003593">
    <property type="entry name" value="AAA+_ATPase"/>
</dbReference>
<dbReference type="GO" id="GO:0015421">
    <property type="term" value="F:ABC-type oligopeptide transporter activity"/>
    <property type="evidence" value="ECO:0007669"/>
    <property type="project" value="TreeGrafter"/>
</dbReference>
<protein>
    <submittedName>
        <fullName evidence="10">Xenobiotic-transporting ATPase</fullName>
        <ecNumber evidence="10">3.6.3.44</ecNumber>
    </submittedName>
</protein>
<comment type="subcellular location">
    <subcellularLocation>
        <location evidence="1">Cell membrane</location>
        <topology evidence="1">Multi-pass membrane protein</topology>
    </subcellularLocation>
</comment>
<sequence length="596" mass="66810">MEPIEKNLETMAALEKENKFYNNRPIKTLLTLYKGNYLKLLRAFVCFFVKHSPVWFTPIVATNIINIISSGEGDQLHKIVINVSILLVLVLINIPSNYLYIRYISLATRQVESDIRINLVKKLQVLSIPYHKHLQAGRLQAKVLRDVEAITTLSTQFCNSIVPIILNLTVAFTITISKNGSVALFFALSMPACFFIVKLFRKRIRRTSRDFRKNIEEMSATVSQMVEMVPITRAHALEQVEIDKVDSTVHKVKDTGYKVDVLNSFLGSCSWVSIQVLQVACLLFTGYLAYKKEIQVGDIVLYQTYFATVLNQVSAVINIYPDIVKGFESINSVGEIFLAEDVERHMGKKKLKQVEGHFEFNDVSFKYEDGLDLVLDEFNLDVKPGECIAFVGESGGGKTTLLNLLIGFMKPTKGTLLLDGQDMTTLDLHDYRRKIAMVPQNTILFSGTIRDNITYGIPTVSEEKLNEVIEAAALKEVIEKLPYGLETLVGEHGDMLSGGQKQRIAIARALVRDPSVIILDEATSALDNQSEMHIQQAMKNLIKGRTTFVVAHRLSTIIDSDRIVVVSGGKNIENGSYEELMAKQGAFYELAKGRIG</sequence>